<evidence type="ECO:0000256" key="6">
    <source>
        <dbReference type="ARBA" id="ARBA00013185"/>
    </source>
</evidence>
<name>A0ABY4JGP7_9BACT</name>
<dbReference type="EC" id="5.1.3.3" evidence="6 11"/>
<dbReference type="PANTHER" id="PTHR10091">
    <property type="entry name" value="ALDOSE-1-EPIMERASE"/>
    <property type="match status" value="1"/>
</dbReference>
<dbReference type="PROSITE" id="PS00545">
    <property type="entry name" value="ALDOSE_1_EPIMERASE"/>
    <property type="match status" value="1"/>
</dbReference>
<proteinExistence type="inferred from homology"/>
<dbReference type="PANTHER" id="PTHR10091:SF0">
    <property type="entry name" value="GALACTOSE MUTAROTASE"/>
    <property type="match status" value="1"/>
</dbReference>
<comment type="pathway">
    <text evidence="3 11">Carbohydrate metabolism; hexose metabolism.</text>
</comment>
<comment type="catalytic activity">
    <reaction evidence="1 11">
        <text>alpha-D-glucose = beta-D-glucose</text>
        <dbReference type="Rhea" id="RHEA:10264"/>
        <dbReference type="ChEBI" id="CHEBI:15903"/>
        <dbReference type="ChEBI" id="CHEBI:17925"/>
        <dbReference type="EC" id="5.1.3.3"/>
    </reaction>
</comment>
<dbReference type="InterPro" id="IPR015443">
    <property type="entry name" value="Aldose_1-epimerase"/>
</dbReference>
<evidence type="ECO:0000256" key="1">
    <source>
        <dbReference type="ARBA" id="ARBA00001614"/>
    </source>
</evidence>
<keyword evidence="10 11" id="KW-0119">Carbohydrate metabolism</keyword>
<gene>
    <name evidence="12" type="ORF">MWH26_01890</name>
</gene>
<dbReference type="InterPro" id="IPR047215">
    <property type="entry name" value="Galactose_mutarotase-like"/>
</dbReference>
<dbReference type="CDD" id="cd09019">
    <property type="entry name" value="galactose_mutarotase_like"/>
    <property type="match status" value="1"/>
</dbReference>
<comment type="similarity">
    <text evidence="4 11">Belongs to the aldose epimerase family.</text>
</comment>
<evidence type="ECO:0000256" key="4">
    <source>
        <dbReference type="ARBA" id="ARBA00006206"/>
    </source>
</evidence>
<dbReference type="SUPFAM" id="SSF74650">
    <property type="entry name" value="Galactose mutarotase-like"/>
    <property type="match status" value="1"/>
</dbReference>
<dbReference type="InterPro" id="IPR014718">
    <property type="entry name" value="GH-type_carb-bd"/>
</dbReference>
<evidence type="ECO:0000256" key="11">
    <source>
        <dbReference type="PIRNR" id="PIRNR005096"/>
    </source>
</evidence>
<keyword evidence="13" id="KW-1185">Reference proteome</keyword>
<keyword evidence="8" id="KW-0106">Calcium</keyword>
<keyword evidence="9 11" id="KW-0413">Isomerase</keyword>
<dbReference type="Pfam" id="PF01263">
    <property type="entry name" value="Aldose_epim"/>
    <property type="match status" value="1"/>
</dbReference>
<evidence type="ECO:0000256" key="7">
    <source>
        <dbReference type="ARBA" id="ARBA00014165"/>
    </source>
</evidence>
<sequence length="356" mass="38833">MPTSTSFGTTQDGTEVQLYTLTNAHGLKSTITNYGGTLTSLLTPDKNGQLGDVVLGFDNLEGYTSESYLKEGPYFGALIGRYGNRIAKGKFTLDGKEYTLAKNNGANTLHGGKKGFDKVIWQAQPGTSADGQTLTLTYLSKDGEEGYPGNLTVKVVYTLTNDDALRLDYTATSDKATPLNLTNHSYFNLNHGQAKNALDHVLTLNADRFTVVDATLIPTGELRPVQGTPMDFRQPHAIGERIAQVPGKAPGGYDHNWVLADKLRTKPEVAATVYEPVSGRTMEVLTDQPGVQFYSGNFLKGNLKGKGNTAYVKNYGFCLETQHFPDSPNQPKFPSTILQPGQTFHSTTEYRFGVRK</sequence>
<dbReference type="InterPro" id="IPR018052">
    <property type="entry name" value="Ald1_epimerase_CS"/>
</dbReference>
<accession>A0ABY4JGP7</accession>
<comment type="subunit">
    <text evidence="5">Monomer.</text>
</comment>
<reference evidence="12 13" key="1">
    <citation type="submission" date="2022-04" db="EMBL/GenBank/DDBJ databases">
        <title>Hymenobacter sp. isolated from the air.</title>
        <authorList>
            <person name="Won M."/>
            <person name="Lee C.-M."/>
            <person name="Woen H.-Y."/>
            <person name="Kwon S.-W."/>
        </authorList>
    </citation>
    <scope>NUCLEOTIDE SEQUENCE [LARGE SCALE GENOMIC DNA]</scope>
    <source>
        <strain evidence="13">5516 S-25</strain>
    </source>
</reference>
<evidence type="ECO:0000256" key="10">
    <source>
        <dbReference type="ARBA" id="ARBA00023277"/>
    </source>
</evidence>
<evidence type="ECO:0000256" key="9">
    <source>
        <dbReference type="ARBA" id="ARBA00023235"/>
    </source>
</evidence>
<dbReference type="Gene3D" id="2.70.98.10">
    <property type="match status" value="1"/>
</dbReference>
<dbReference type="InterPro" id="IPR008183">
    <property type="entry name" value="Aldose_1/G6P_1-epimerase"/>
</dbReference>
<evidence type="ECO:0000256" key="2">
    <source>
        <dbReference type="ARBA" id="ARBA00001913"/>
    </source>
</evidence>
<comment type="cofactor">
    <cofactor evidence="2">
        <name>Ca(2+)</name>
        <dbReference type="ChEBI" id="CHEBI:29108"/>
    </cofactor>
</comment>
<evidence type="ECO:0000313" key="13">
    <source>
        <dbReference type="Proteomes" id="UP000829647"/>
    </source>
</evidence>
<dbReference type="EMBL" id="CP095848">
    <property type="protein sequence ID" value="UPL51169.1"/>
    <property type="molecule type" value="Genomic_DNA"/>
</dbReference>
<evidence type="ECO:0000313" key="12">
    <source>
        <dbReference type="EMBL" id="UPL51169.1"/>
    </source>
</evidence>
<dbReference type="InterPro" id="IPR011013">
    <property type="entry name" value="Gal_mutarotase_sf_dom"/>
</dbReference>
<organism evidence="12 13">
    <name type="scientific">Hymenobacter sublimis</name>
    <dbReference type="NCBI Taxonomy" id="2933777"/>
    <lineage>
        <taxon>Bacteria</taxon>
        <taxon>Pseudomonadati</taxon>
        <taxon>Bacteroidota</taxon>
        <taxon>Cytophagia</taxon>
        <taxon>Cytophagales</taxon>
        <taxon>Hymenobacteraceae</taxon>
        <taxon>Hymenobacter</taxon>
    </lineage>
</organism>
<evidence type="ECO:0000256" key="5">
    <source>
        <dbReference type="ARBA" id="ARBA00011245"/>
    </source>
</evidence>
<protein>
    <recommendedName>
        <fullName evidence="7 11">Aldose 1-epimerase</fullName>
        <ecNumber evidence="6 11">5.1.3.3</ecNumber>
    </recommendedName>
</protein>
<dbReference type="PIRSF" id="PIRSF005096">
    <property type="entry name" value="GALM"/>
    <property type="match status" value="1"/>
</dbReference>
<evidence type="ECO:0000256" key="8">
    <source>
        <dbReference type="ARBA" id="ARBA00022837"/>
    </source>
</evidence>
<dbReference type="Proteomes" id="UP000829647">
    <property type="component" value="Chromosome"/>
</dbReference>
<evidence type="ECO:0000256" key="3">
    <source>
        <dbReference type="ARBA" id="ARBA00005028"/>
    </source>
</evidence>
<dbReference type="NCBIfam" id="NF008277">
    <property type="entry name" value="PRK11055.1"/>
    <property type="match status" value="1"/>
</dbReference>